<comment type="caution">
    <text evidence="2">The sequence shown here is derived from an EMBL/GenBank/DDBJ whole genome shotgun (WGS) entry which is preliminary data.</text>
</comment>
<evidence type="ECO:0000256" key="1">
    <source>
        <dbReference type="SAM" id="Phobius"/>
    </source>
</evidence>
<feature type="transmembrane region" description="Helical" evidence="1">
    <location>
        <begin position="67"/>
        <end position="87"/>
    </location>
</feature>
<reference evidence="2" key="1">
    <citation type="submission" date="2023-12" db="EMBL/GenBank/DDBJ databases">
        <title>Genome assembly of Anisodus tanguticus.</title>
        <authorList>
            <person name="Wang Y.-J."/>
        </authorList>
    </citation>
    <scope>NUCLEOTIDE SEQUENCE</scope>
    <source>
        <strain evidence="2">KB-2021</strain>
        <tissue evidence="2">Leaf</tissue>
    </source>
</reference>
<protein>
    <submittedName>
        <fullName evidence="2">Uncharacterized protein</fullName>
    </submittedName>
</protein>
<keyword evidence="3" id="KW-1185">Reference proteome</keyword>
<dbReference type="EMBL" id="JAVYJV010000002">
    <property type="protein sequence ID" value="KAK4376565.1"/>
    <property type="molecule type" value="Genomic_DNA"/>
</dbReference>
<evidence type="ECO:0000313" key="3">
    <source>
        <dbReference type="Proteomes" id="UP001291623"/>
    </source>
</evidence>
<dbReference type="AlphaFoldDB" id="A0AAE1SVL5"/>
<gene>
    <name evidence="2" type="ORF">RND71_002861</name>
</gene>
<dbReference type="Proteomes" id="UP001291623">
    <property type="component" value="Unassembled WGS sequence"/>
</dbReference>
<proteinExistence type="predicted"/>
<keyword evidence="1" id="KW-0472">Membrane</keyword>
<evidence type="ECO:0000313" key="2">
    <source>
        <dbReference type="EMBL" id="KAK4376565.1"/>
    </source>
</evidence>
<keyword evidence="1" id="KW-1133">Transmembrane helix</keyword>
<accession>A0AAE1SVL5</accession>
<keyword evidence="1" id="KW-0812">Transmembrane</keyword>
<name>A0AAE1SVL5_9SOLA</name>
<sequence>MMFEHSICFGVAVGRGTIFLYPHMGMAGSCPVLVMSSILLRLVDMCLVVSCHMWPCRPWYEYVYMKIEFLIKIFYNVFWLSHYLIIIRCWMYN</sequence>
<organism evidence="2 3">
    <name type="scientific">Anisodus tanguticus</name>
    <dbReference type="NCBI Taxonomy" id="243964"/>
    <lineage>
        <taxon>Eukaryota</taxon>
        <taxon>Viridiplantae</taxon>
        <taxon>Streptophyta</taxon>
        <taxon>Embryophyta</taxon>
        <taxon>Tracheophyta</taxon>
        <taxon>Spermatophyta</taxon>
        <taxon>Magnoliopsida</taxon>
        <taxon>eudicotyledons</taxon>
        <taxon>Gunneridae</taxon>
        <taxon>Pentapetalae</taxon>
        <taxon>asterids</taxon>
        <taxon>lamiids</taxon>
        <taxon>Solanales</taxon>
        <taxon>Solanaceae</taxon>
        <taxon>Solanoideae</taxon>
        <taxon>Hyoscyameae</taxon>
        <taxon>Anisodus</taxon>
    </lineage>
</organism>